<dbReference type="NCBIfam" id="TIGR04063">
    <property type="entry name" value="stp3"/>
    <property type="match status" value="1"/>
</dbReference>
<evidence type="ECO:0000313" key="3">
    <source>
        <dbReference type="Proteomes" id="UP000448575"/>
    </source>
</evidence>
<keyword evidence="2" id="KW-0808">Transferase</keyword>
<accession>A0A6N9HNC5</accession>
<reference evidence="2 3" key="1">
    <citation type="submission" date="2019-12" db="EMBL/GenBank/DDBJ databases">
        <title>Novel species isolated from a subtropical stream in China.</title>
        <authorList>
            <person name="Lu H."/>
        </authorList>
    </citation>
    <scope>NUCLEOTIDE SEQUENCE [LARGE SCALE GENOMIC DNA]</scope>
    <source>
        <strain evidence="2 3">DS3</strain>
    </source>
</reference>
<feature type="domain" description="Glycosyltransferase subfamily 4-like N-terminal" evidence="1">
    <location>
        <begin position="16"/>
        <end position="190"/>
    </location>
</feature>
<dbReference type="AlphaFoldDB" id="A0A6N9HNC5"/>
<comment type="caution">
    <text evidence="2">The sequence shown here is derived from an EMBL/GenBank/DDBJ whole genome shotgun (WGS) entry which is preliminary data.</text>
</comment>
<dbReference type="Proteomes" id="UP000448575">
    <property type="component" value="Unassembled WGS sequence"/>
</dbReference>
<dbReference type="PANTHER" id="PTHR45947:SF3">
    <property type="entry name" value="SULFOQUINOVOSYL TRANSFERASE SQD2"/>
    <property type="match status" value="1"/>
</dbReference>
<gene>
    <name evidence="2" type="ORF">GTP41_24350</name>
</gene>
<dbReference type="CDD" id="cd03794">
    <property type="entry name" value="GT4_WbuB-like"/>
    <property type="match status" value="1"/>
</dbReference>
<evidence type="ECO:0000259" key="1">
    <source>
        <dbReference type="Pfam" id="PF13579"/>
    </source>
</evidence>
<dbReference type="Pfam" id="PF13579">
    <property type="entry name" value="Glyco_trans_4_4"/>
    <property type="match status" value="1"/>
</dbReference>
<protein>
    <submittedName>
        <fullName evidence="2">Glycosyltransferase, exosortase A system-associated</fullName>
    </submittedName>
</protein>
<dbReference type="PANTHER" id="PTHR45947">
    <property type="entry name" value="SULFOQUINOVOSYL TRANSFERASE SQD2"/>
    <property type="match status" value="1"/>
</dbReference>
<dbReference type="SUPFAM" id="SSF53756">
    <property type="entry name" value="UDP-Glycosyltransferase/glycogen phosphorylase"/>
    <property type="match status" value="1"/>
</dbReference>
<evidence type="ECO:0000313" key="2">
    <source>
        <dbReference type="EMBL" id="MYN05231.1"/>
    </source>
</evidence>
<proteinExistence type="predicted"/>
<keyword evidence="3" id="KW-1185">Reference proteome</keyword>
<dbReference type="Pfam" id="PF13692">
    <property type="entry name" value="Glyco_trans_1_4"/>
    <property type="match status" value="1"/>
</dbReference>
<organism evidence="2 3">
    <name type="scientific">Pseudoduganella guangdongensis</name>
    <dbReference type="NCBI Taxonomy" id="2692179"/>
    <lineage>
        <taxon>Bacteria</taxon>
        <taxon>Pseudomonadati</taxon>
        <taxon>Pseudomonadota</taxon>
        <taxon>Betaproteobacteria</taxon>
        <taxon>Burkholderiales</taxon>
        <taxon>Oxalobacteraceae</taxon>
        <taxon>Telluria group</taxon>
        <taxon>Pseudoduganella</taxon>
    </lineage>
</organism>
<dbReference type="RefSeq" id="WP_161028206.1">
    <property type="nucleotide sequence ID" value="NZ_WWCJ01000026.1"/>
</dbReference>
<dbReference type="InterPro" id="IPR024004">
    <property type="entry name" value="PEP-CTERM/XrtA_GlycosylTrfase"/>
</dbReference>
<sequence length="404" mass="44315">MRILHVLDHSIPLHSGYTFRTRSILQAQRALGWQTFHITSPKQGACAAPRETVDGLEFYRTPAASGLLSKLPVLNQVAVIDALAARLLEVAKEVKPDVLHAHSPALNAVAALRVGKKLGIPVVYEIRAFWEDAAVDHGTSKEWGLRYRLTRAMETWALQRVDAATTICEGLRSEIIGRGIPARKIEVIPNAVDIGDFSVGGARDEELAATLGLEGKTVLGFIGSFYAYEGLDILLNALPQMLAQRPEIRVLLVGGGPQDAALRAQAKALGIDGQVVFTGRVPHSEVQRYYNLVDVLCYPRHKMRLTDLVTPLKPLEAMAQGRLMVASDVGGHKELIEDGRTGVLFAAGDAQALSKQVLALLEAPHKWQEFRQLGRRFVEQERNWTASVARYRSVYGSITEKALA</sequence>
<dbReference type="EMBL" id="WWCJ01000026">
    <property type="protein sequence ID" value="MYN05231.1"/>
    <property type="molecule type" value="Genomic_DNA"/>
</dbReference>
<dbReference type="InterPro" id="IPR028098">
    <property type="entry name" value="Glyco_trans_4-like_N"/>
</dbReference>
<dbReference type="Gene3D" id="3.40.50.2000">
    <property type="entry name" value="Glycogen Phosphorylase B"/>
    <property type="match status" value="2"/>
</dbReference>
<dbReference type="InterPro" id="IPR050194">
    <property type="entry name" value="Glycosyltransferase_grp1"/>
</dbReference>
<dbReference type="GO" id="GO:0016758">
    <property type="term" value="F:hexosyltransferase activity"/>
    <property type="evidence" value="ECO:0007669"/>
    <property type="project" value="TreeGrafter"/>
</dbReference>
<name>A0A6N9HNC5_9BURK</name>